<dbReference type="RefSeq" id="WP_215241003.1">
    <property type="nucleotide sequence ID" value="NZ_CAJRAF010000002.1"/>
</dbReference>
<protein>
    <recommendedName>
        <fullName evidence="3">Phosphoglyceromutase</fullName>
    </recommendedName>
</protein>
<dbReference type="InterPro" id="IPR002591">
    <property type="entry name" value="Phosphodiest/P_Trfase"/>
</dbReference>
<evidence type="ECO:0000313" key="1">
    <source>
        <dbReference type="EMBL" id="CAG5010149.1"/>
    </source>
</evidence>
<organism evidence="1 2">
    <name type="scientific">Dyadobacter helix</name>
    <dbReference type="NCBI Taxonomy" id="2822344"/>
    <lineage>
        <taxon>Bacteria</taxon>
        <taxon>Pseudomonadati</taxon>
        <taxon>Bacteroidota</taxon>
        <taxon>Cytophagia</taxon>
        <taxon>Cytophagales</taxon>
        <taxon>Spirosomataceae</taxon>
        <taxon>Dyadobacter</taxon>
    </lineage>
</organism>
<proteinExistence type="predicted"/>
<sequence length="362" mass="41100">MLRIFLILSTVLFSILPGMGQRSSSENLVVIVLDGMRWQEVFAGADSALINNPSFTRNKNRVLSRFWDADPQIRRKKLFPFFWRTIATSGQLYGNRWQQSYVNVRNPYQLTYPGFSEMLTGHVNHEISSNRLVTNKSTNVLETINAQKGFEYKVALFATSDLFPFLMDRKNSKVYVNADSDSLAFAAPEFMLLNEMQHLTAKPTTERPDLLTYFAAKEYVKKYKPRVLYLAMGETDAFAHEGNYDQYLETALAQDKMIERFWTMIQSMPQYKNKTTLLITCDHGRGDAAKQQWTSHGPNIPDSGEIWIAAMGPSTKAYGEMKGHPAIYQEQLAATMAAVLGLPYKPATHIAAPPVESIFSFK</sequence>
<gene>
    <name evidence="1" type="ORF">DYBT9275_04654</name>
</gene>
<comment type="caution">
    <text evidence="1">The sequence shown here is derived from an EMBL/GenBank/DDBJ whole genome shotgun (WGS) entry which is preliminary data.</text>
</comment>
<name>A0A916JJC3_9BACT</name>
<dbReference type="Proteomes" id="UP000680038">
    <property type="component" value="Unassembled WGS sequence"/>
</dbReference>
<reference evidence="1" key="1">
    <citation type="submission" date="2021-04" db="EMBL/GenBank/DDBJ databases">
        <authorList>
            <person name="Rodrigo-Torres L."/>
            <person name="Arahal R. D."/>
            <person name="Lucena T."/>
        </authorList>
    </citation>
    <scope>NUCLEOTIDE SEQUENCE</scope>
    <source>
        <strain evidence="1">CECT 9275</strain>
    </source>
</reference>
<dbReference type="EMBL" id="CAJRAF010000002">
    <property type="protein sequence ID" value="CAG5010149.1"/>
    <property type="molecule type" value="Genomic_DNA"/>
</dbReference>
<dbReference type="Gene3D" id="3.40.720.10">
    <property type="entry name" value="Alkaline Phosphatase, subunit A"/>
    <property type="match status" value="1"/>
</dbReference>
<dbReference type="InterPro" id="IPR017850">
    <property type="entry name" value="Alkaline_phosphatase_core_sf"/>
</dbReference>
<keyword evidence="2" id="KW-1185">Reference proteome</keyword>
<dbReference type="Pfam" id="PF01663">
    <property type="entry name" value="Phosphodiest"/>
    <property type="match status" value="1"/>
</dbReference>
<dbReference type="AlphaFoldDB" id="A0A916JJC3"/>
<accession>A0A916JJC3</accession>
<evidence type="ECO:0008006" key="3">
    <source>
        <dbReference type="Google" id="ProtNLM"/>
    </source>
</evidence>
<evidence type="ECO:0000313" key="2">
    <source>
        <dbReference type="Proteomes" id="UP000680038"/>
    </source>
</evidence>
<dbReference type="SUPFAM" id="SSF53649">
    <property type="entry name" value="Alkaline phosphatase-like"/>
    <property type="match status" value="1"/>
</dbReference>